<dbReference type="InterPro" id="IPR013083">
    <property type="entry name" value="Znf_RING/FYVE/PHD"/>
</dbReference>
<evidence type="ECO:0000313" key="2">
    <source>
        <dbReference type="Proteomes" id="UP000030708"/>
    </source>
</evidence>
<dbReference type="AlphaFoldDB" id="A0A024WER6"/>
<dbReference type="PANTHER" id="PTHR48194:SF1">
    <property type="entry name" value="INTEGRATOR COMPLEX SUBUNIT 10-LIKE PROTEIN"/>
    <property type="match status" value="1"/>
</dbReference>
<dbReference type="PANTHER" id="PTHR48194">
    <property type="entry name" value="FINGER PROTEIN, PUTATIVE-RELATED"/>
    <property type="match status" value="1"/>
</dbReference>
<dbReference type="SUPFAM" id="SSF57903">
    <property type="entry name" value="FYVE/PHD zinc finger"/>
    <property type="match status" value="1"/>
</dbReference>
<name>A0A024WER6_PLAFA</name>
<evidence type="ECO:0000313" key="1">
    <source>
        <dbReference type="EMBL" id="ETW38751.1"/>
    </source>
</evidence>
<accession>A0A024WER6</accession>
<dbReference type="EMBL" id="KI926289">
    <property type="protein sequence ID" value="ETW38751.1"/>
    <property type="molecule type" value="Genomic_DNA"/>
</dbReference>
<dbReference type="Proteomes" id="UP000030708">
    <property type="component" value="Unassembled WGS sequence"/>
</dbReference>
<dbReference type="Gene3D" id="3.30.40.10">
    <property type="entry name" value="Zinc/RING finger domain, C3HC4 (zinc finger)"/>
    <property type="match status" value="1"/>
</dbReference>
<reference evidence="1 2" key="1">
    <citation type="submission" date="2013-02" db="EMBL/GenBank/DDBJ databases">
        <title>The Genome Annotation of Plasmodium falciparum Tanzania (2000708).</title>
        <authorList>
            <consortium name="The Broad Institute Genome Sequencing Platform"/>
            <consortium name="The Broad Institute Genome Sequencing Center for Infectious Disease"/>
            <person name="Neafsey D."/>
            <person name="Hoffman S."/>
            <person name="Volkman S."/>
            <person name="Rosenthal P."/>
            <person name="Walker B."/>
            <person name="Young S.K."/>
            <person name="Zeng Q."/>
            <person name="Gargeya S."/>
            <person name="Fitzgerald M."/>
            <person name="Haas B."/>
            <person name="Abouelleil A."/>
            <person name="Allen A.W."/>
            <person name="Alvarado L."/>
            <person name="Arachchi H.M."/>
            <person name="Berlin A.M."/>
            <person name="Chapman S.B."/>
            <person name="Gainer-Dewar J."/>
            <person name="Goldberg J."/>
            <person name="Griggs A."/>
            <person name="Gujja S."/>
            <person name="Hansen M."/>
            <person name="Howarth C."/>
            <person name="Imamovic A."/>
            <person name="Ireland A."/>
            <person name="Larimer J."/>
            <person name="McCowan C."/>
            <person name="Murphy C."/>
            <person name="Pearson M."/>
            <person name="Poon T.W."/>
            <person name="Priest M."/>
            <person name="Roberts A."/>
            <person name="Saif S."/>
            <person name="Shea T."/>
            <person name="Sisk P."/>
            <person name="Sykes S."/>
            <person name="Wortman J."/>
            <person name="Nusbaum C."/>
            <person name="Birren B."/>
        </authorList>
    </citation>
    <scope>NUCLEOTIDE SEQUENCE [LARGE SCALE GENOMIC DNA]</scope>
    <source>
        <strain evidence="2">Tanzania (2000708)</strain>
    </source>
</reference>
<dbReference type="InterPro" id="IPR053129">
    <property type="entry name" value="Integrator_complex_assoc"/>
</dbReference>
<protein>
    <submittedName>
        <fullName evidence="1">Uncharacterized protein</fullName>
    </submittedName>
</protein>
<dbReference type="InterPro" id="IPR011011">
    <property type="entry name" value="Znf_FYVE_PHD"/>
</dbReference>
<sequence>MTNFSCEKKKVMGWAYIKHMDGDISRKSYVEILKYYSKDENKLGGHNFGKNKKKDLNKYDIYYKDYLYDYYKECNNNINNNSSSYYNKFNTEYTDCLKTDNSFFMTTLSNLKKDNDDNDVDCINKGGSYSSNNNNNNFCLNVEIIILYIFIKKKKYYINKEYYYVKNYYHDIKKNIKLDKQKNNNTCTICFINNNNKYIERCTLCFVHFHVYCYKTYCDDFNLNNFICDFCKYNIKHNHIYNENKYNQTIHKTNNNNYRYNYFFLTFFCII</sequence>
<proteinExistence type="predicted"/>
<gene>
    <name evidence="1" type="ORF">PFTANZ_00540</name>
</gene>
<reference evidence="1 2" key="2">
    <citation type="submission" date="2013-02" db="EMBL/GenBank/DDBJ databases">
        <title>The Genome Sequence of Plasmodium falciparum Tanzania (2000708).</title>
        <authorList>
            <consortium name="The Broad Institute Genome Sequencing Platform"/>
            <consortium name="The Broad Institute Genome Sequencing Center for Infectious Disease"/>
            <person name="Neafsey D."/>
            <person name="Cheeseman I."/>
            <person name="Volkman S."/>
            <person name="Adams J."/>
            <person name="Walker B."/>
            <person name="Young S.K."/>
            <person name="Zeng Q."/>
            <person name="Gargeya S."/>
            <person name="Fitzgerald M."/>
            <person name="Haas B."/>
            <person name="Abouelleil A."/>
            <person name="Alvarado L."/>
            <person name="Arachchi H.M."/>
            <person name="Berlin A.M."/>
            <person name="Chapman S.B."/>
            <person name="Dewar J."/>
            <person name="Goldberg J."/>
            <person name="Griggs A."/>
            <person name="Gujja S."/>
            <person name="Hansen M."/>
            <person name="Howarth C."/>
            <person name="Imamovic A."/>
            <person name="Larimer J."/>
            <person name="McCowan C."/>
            <person name="Murphy C."/>
            <person name="Neiman D."/>
            <person name="Pearson M."/>
            <person name="Priest M."/>
            <person name="Roberts A."/>
            <person name="Saif S."/>
            <person name="Shea T."/>
            <person name="Sisk P."/>
            <person name="Sykes S."/>
            <person name="Wortman J."/>
            <person name="Nusbaum C."/>
            <person name="Birren B."/>
        </authorList>
    </citation>
    <scope>NUCLEOTIDE SEQUENCE [LARGE SCALE GENOMIC DNA]</scope>
    <source>
        <strain evidence="2">Tanzania (2000708)</strain>
    </source>
</reference>
<organism evidence="1 2">
    <name type="scientific">Plasmodium falciparum Tanzania</name>
    <name type="common">2000708</name>
    <dbReference type="NCBI Taxonomy" id="1036725"/>
    <lineage>
        <taxon>Eukaryota</taxon>
        <taxon>Sar</taxon>
        <taxon>Alveolata</taxon>
        <taxon>Apicomplexa</taxon>
        <taxon>Aconoidasida</taxon>
        <taxon>Haemosporida</taxon>
        <taxon>Plasmodiidae</taxon>
        <taxon>Plasmodium</taxon>
        <taxon>Plasmodium (Laverania)</taxon>
    </lineage>
</organism>